<name>A0ABP8WL73_9ACTN</name>
<evidence type="ECO:0000313" key="2">
    <source>
        <dbReference type="Proteomes" id="UP001500621"/>
    </source>
</evidence>
<gene>
    <name evidence="1" type="ORF">GCM10023226_32030</name>
</gene>
<protein>
    <submittedName>
        <fullName evidence="1">Uncharacterized protein</fullName>
    </submittedName>
</protein>
<dbReference type="Proteomes" id="UP001500621">
    <property type="component" value="Unassembled WGS sequence"/>
</dbReference>
<evidence type="ECO:0000313" key="1">
    <source>
        <dbReference type="EMBL" id="GAA4691708.1"/>
    </source>
</evidence>
<organism evidence="1 2">
    <name type="scientific">Nocardioides nanhaiensis</name>
    <dbReference type="NCBI Taxonomy" id="1476871"/>
    <lineage>
        <taxon>Bacteria</taxon>
        <taxon>Bacillati</taxon>
        <taxon>Actinomycetota</taxon>
        <taxon>Actinomycetes</taxon>
        <taxon>Propionibacteriales</taxon>
        <taxon>Nocardioidaceae</taxon>
        <taxon>Nocardioides</taxon>
    </lineage>
</organism>
<sequence length="220" mass="23254">MGRGTRYRFAGEIAGVGSTSGVRVVVGHWRDTPLGSFADAMVERPDGHRVLLAPSADVRDFIAATYVFDEVRLEPCRVRESPGRREFRSPSLQLDLALGGRTALGRLLRVVPARVGTAPAWCALTDPVARVVLRGVRTRGSAAGGRREWYGATDVQRVARLAGALDGSDLGRLAPVDPPCRFGFSSTPRTPSLTQVVTTVEVPGDGGGAIYSSPTGQSGG</sequence>
<dbReference type="RefSeq" id="WP_345267658.1">
    <property type="nucleotide sequence ID" value="NZ_BAABIM010000003.1"/>
</dbReference>
<keyword evidence="2" id="KW-1185">Reference proteome</keyword>
<dbReference type="EMBL" id="BAABIM010000003">
    <property type="protein sequence ID" value="GAA4691708.1"/>
    <property type="molecule type" value="Genomic_DNA"/>
</dbReference>
<reference evidence="2" key="1">
    <citation type="journal article" date="2019" name="Int. J. Syst. Evol. Microbiol.">
        <title>The Global Catalogue of Microorganisms (GCM) 10K type strain sequencing project: providing services to taxonomists for standard genome sequencing and annotation.</title>
        <authorList>
            <consortium name="The Broad Institute Genomics Platform"/>
            <consortium name="The Broad Institute Genome Sequencing Center for Infectious Disease"/>
            <person name="Wu L."/>
            <person name="Ma J."/>
        </authorList>
    </citation>
    <scope>NUCLEOTIDE SEQUENCE [LARGE SCALE GENOMIC DNA]</scope>
    <source>
        <strain evidence="2">JCM 18127</strain>
    </source>
</reference>
<accession>A0ABP8WL73</accession>
<proteinExistence type="predicted"/>
<comment type="caution">
    <text evidence="1">The sequence shown here is derived from an EMBL/GenBank/DDBJ whole genome shotgun (WGS) entry which is preliminary data.</text>
</comment>